<dbReference type="InterPro" id="IPR011335">
    <property type="entry name" value="Restrct_endonuc-II-like"/>
</dbReference>
<dbReference type="EMBL" id="JADIMY010000128">
    <property type="protein sequence ID" value="MBO8428241.1"/>
    <property type="molecule type" value="Genomic_DNA"/>
</dbReference>
<comment type="caution">
    <text evidence="1">The sequence shown here is derived from an EMBL/GenBank/DDBJ whole genome shotgun (WGS) entry which is preliminary data.</text>
</comment>
<organism evidence="1 2">
    <name type="scientific">Candidatus Onthovivens merdipullorum</name>
    <dbReference type="NCBI Taxonomy" id="2840889"/>
    <lineage>
        <taxon>Bacteria</taxon>
        <taxon>Bacillati</taxon>
        <taxon>Bacillota</taxon>
        <taxon>Bacilli</taxon>
        <taxon>Bacillales</taxon>
        <taxon>Candidatus Onthovivens</taxon>
    </lineage>
</organism>
<reference evidence="1" key="1">
    <citation type="submission" date="2020-10" db="EMBL/GenBank/DDBJ databases">
        <authorList>
            <person name="Gilroy R."/>
        </authorList>
    </citation>
    <scope>NUCLEOTIDE SEQUENCE</scope>
    <source>
        <strain evidence="1">11159</strain>
    </source>
</reference>
<reference evidence="1" key="2">
    <citation type="journal article" date="2021" name="PeerJ">
        <title>Extensive microbial diversity within the chicken gut microbiome revealed by metagenomics and culture.</title>
        <authorList>
            <person name="Gilroy R."/>
            <person name="Ravi A."/>
            <person name="Getino M."/>
            <person name="Pursley I."/>
            <person name="Horton D.L."/>
            <person name="Alikhan N.F."/>
            <person name="Baker D."/>
            <person name="Gharbi K."/>
            <person name="Hall N."/>
            <person name="Watson M."/>
            <person name="Adriaenssens E.M."/>
            <person name="Foster-Nyarko E."/>
            <person name="Jarju S."/>
            <person name="Secka A."/>
            <person name="Antonio M."/>
            <person name="Oren A."/>
            <person name="Chaudhuri R.R."/>
            <person name="La Ragione R."/>
            <person name="Hildebrand F."/>
            <person name="Pallen M.J."/>
        </authorList>
    </citation>
    <scope>NUCLEOTIDE SEQUENCE</scope>
    <source>
        <strain evidence="1">11159</strain>
    </source>
</reference>
<dbReference type="Proteomes" id="UP000823613">
    <property type="component" value="Unassembled WGS sequence"/>
</dbReference>
<sequence>MPKKYTKEDFINRAKEVWGKEFYKFIYDELEYNGSKSISTFICKIHGKYKQCVGSHLQKVDCPECAKIKRAEKHRSNTEKWKEKAMKVWNGEYEYDESVYTGATDEIWIRCKKHGLFKQRACDHLSGYGCQKCGYEKVSNFLKNKPKSEEHIQKLIDRMINSNTNFNYKSKTEQKFIDELIKPLNIHFIQQYWFKDIHQLSDVYIPSLNSVIEFEGDFWHCNPKLFPNGAKYNCQKEKIKKDKIKYEYFDSKNIKYLRVWENDYRNNLNLVKEEITRFINNQSNTIQN</sequence>
<proteinExistence type="predicted"/>
<dbReference type="Gene3D" id="3.40.960.10">
    <property type="entry name" value="VSR Endonuclease"/>
    <property type="match status" value="1"/>
</dbReference>
<gene>
    <name evidence="1" type="ORF">IAC58_06840</name>
</gene>
<evidence type="ECO:0000313" key="2">
    <source>
        <dbReference type="Proteomes" id="UP000823613"/>
    </source>
</evidence>
<accession>A0A9D9GX39</accession>
<name>A0A9D9GX39_9BACL</name>
<dbReference type="SUPFAM" id="SSF52980">
    <property type="entry name" value="Restriction endonuclease-like"/>
    <property type="match status" value="1"/>
</dbReference>
<evidence type="ECO:0000313" key="1">
    <source>
        <dbReference type="EMBL" id="MBO8428241.1"/>
    </source>
</evidence>
<protein>
    <submittedName>
        <fullName evidence="1">Uncharacterized protein</fullName>
    </submittedName>
</protein>
<dbReference type="AlphaFoldDB" id="A0A9D9GX39"/>